<proteinExistence type="predicted"/>
<organism evidence="1 2">
    <name type="scientific">Candidatus Doudnabacteria bacterium RIFCSPHIGHO2_12_FULL_48_16</name>
    <dbReference type="NCBI Taxonomy" id="1817838"/>
    <lineage>
        <taxon>Bacteria</taxon>
        <taxon>Candidatus Doudnaibacteriota</taxon>
    </lineage>
</organism>
<gene>
    <name evidence="1" type="ORF">A3E29_00795</name>
</gene>
<protein>
    <submittedName>
        <fullName evidence="1">Uncharacterized protein</fullName>
    </submittedName>
</protein>
<dbReference type="Proteomes" id="UP000177682">
    <property type="component" value="Unassembled WGS sequence"/>
</dbReference>
<accession>A0A1F5PL67</accession>
<name>A0A1F5PL67_9BACT</name>
<comment type="caution">
    <text evidence="1">The sequence shown here is derived from an EMBL/GenBank/DDBJ whole genome shotgun (WGS) entry which is preliminary data.</text>
</comment>
<evidence type="ECO:0000313" key="2">
    <source>
        <dbReference type="Proteomes" id="UP000177682"/>
    </source>
</evidence>
<evidence type="ECO:0000313" key="1">
    <source>
        <dbReference type="EMBL" id="OGE90656.1"/>
    </source>
</evidence>
<sequence length="191" mass="20831">MTQAAEKLFYGLAGFILLTALFVLQPTNRTELAALQDEMTGRLSVAWQQTMGDGPYFDNLILVFDSINEFYGQAGNASLALLEHGVGDRDLAVIGRNFYHELAFSLSHLADSGQILAAIPSGIEFMSEPPIYNIVPVAANSGAVAGALVEPVNGDLPWVTMRDNLTGQLYCIAIYNSEVNKYLGPCKYDYR</sequence>
<reference evidence="1 2" key="1">
    <citation type="journal article" date="2016" name="Nat. Commun.">
        <title>Thousands of microbial genomes shed light on interconnected biogeochemical processes in an aquifer system.</title>
        <authorList>
            <person name="Anantharaman K."/>
            <person name="Brown C.T."/>
            <person name="Hug L.A."/>
            <person name="Sharon I."/>
            <person name="Castelle C.J."/>
            <person name="Probst A.J."/>
            <person name="Thomas B.C."/>
            <person name="Singh A."/>
            <person name="Wilkins M.J."/>
            <person name="Karaoz U."/>
            <person name="Brodie E.L."/>
            <person name="Williams K.H."/>
            <person name="Hubbard S.S."/>
            <person name="Banfield J.F."/>
        </authorList>
    </citation>
    <scope>NUCLEOTIDE SEQUENCE [LARGE SCALE GENOMIC DNA]</scope>
</reference>
<dbReference type="EMBL" id="MFEY01000004">
    <property type="protein sequence ID" value="OGE90656.1"/>
    <property type="molecule type" value="Genomic_DNA"/>
</dbReference>
<dbReference type="AlphaFoldDB" id="A0A1F5PL67"/>